<sequence>MPDSSLSTSPISEETELDQPPVPETRPEPPKLRLYQVQLVNDLYKELNEGHKRIAIIAGTGAGKTIISGQICAHAEEAGKRLMFLVHLDVLVGQTYEKMKAFGLQCGFIKAGWEENRDAPIQIASIQTMAKRRWWQKWPADVVFYDEGHITLFSQVGKKVMLKTHPQAVHLVMTATPLRLGKEQLGDYLDTLVSSPVPNVLQDMGYLATMKYYSMPRDSMANLEDVKTARGDYDERDLKNACDRTELVEKIVEEWFRIGHKKRTIAFCVDIEHANNVAKAFRKAGISADTVDGNTSIKDRKKLYHALKTGELLVLTSCNVISIGFDEPSVEVGLMLRPTKSSAMHFQQLGRVMRISPQTGKAYGIILDQAGNLERLGFPEDVEEYSLPTKNASTGDGGAAPTKPCPACGRIVLAFIVKCPDCAHQWISDRPINTEDMIEIYSKSQASQIRDVPTLIELYHGHRRRAFKKGRGPAWADRAFYEQCDREPHPSWCYGSLFGARPTWDEQLEIVDYLYESARRGGGKMGDWVIQEFEKEVGPGSWFKIAEYKSRLEE</sequence>
<dbReference type="Pfam" id="PF04851">
    <property type="entry name" value="ResIII"/>
    <property type="match status" value="1"/>
</dbReference>
<dbReference type="PROSITE" id="PS51192">
    <property type="entry name" value="HELICASE_ATP_BIND_1"/>
    <property type="match status" value="1"/>
</dbReference>
<gene>
    <name evidence="4" type="ORF">DCF25_21725</name>
</gene>
<keyword evidence="4" id="KW-0347">Helicase</keyword>
<evidence type="ECO:0000256" key="1">
    <source>
        <dbReference type="SAM" id="MobiDB-lite"/>
    </source>
</evidence>
<feature type="domain" description="Helicase C-terminal" evidence="3">
    <location>
        <begin position="243"/>
        <end position="393"/>
    </location>
</feature>
<reference evidence="5" key="1">
    <citation type="submission" date="2018-04" db="EMBL/GenBank/DDBJ databases">
        <authorList>
            <person name="Cornet L."/>
        </authorList>
    </citation>
    <scope>NUCLEOTIDE SEQUENCE [LARGE SCALE GENOMIC DNA]</scope>
</reference>
<accession>A0A2W4VIB4</accession>
<name>A0A2W4VIB4_9CYAN</name>
<dbReference type="GO" id="GO:0005829">
    <property type="term" value="C:cytosol"/>
    <property type="evidence" value="ECO:0007669"/>
    <property type="project" value="TreeGrafter"/>
</dbReference>
<organism evidence="4 5">
    <name type="scientific">Leptolyngbya foveolarum</name>
    <dbReference type="NCBI Taxonomy" id="47253"/>
    <lineage>
        <taxon>Bacteria</taxon>
        <taxon>Bacillati</taxon>
        <taxon>Cyanobacteriota</taxon>
        <taxon>Cyanophyceae</taxon>
        <taxon>Leptolyngbyales</taxon>
        <taxon>Leptolyngbyaceae</taxon>
        <taxon>Leptolyngbya group</taxon>
        <taxon>Leptolyngbya</taxon>
    </lineage>
</organism>
<feature type="domain" description="Helicase ATP-binding" evidence="2">
    <location>
        <begin position="45"/>
        <end position="195"/>
    </location>
</feature>
<comment type="caution">
    <text evidence="4">The sequence shown here is derived from an EMBL/GenBank/DDBJ whole genome shotgun (WGS) entry which is preliminary data.</text>
</comment>
<evidence type="ECO:0000313" key="4">
    <source>
        <dbReference type="EMBL" id="PZO09355.1"/>
    </source>
</evidence>
<dbReference type="Proteomes" id="UP000249354">
    <property type="component" value="Unassembled WGS sequence"/>
</dbReference>
<keyword evidence="4" id="KW-0067">ATP-binding</keyword>
<reference evidence="4 5" key="2">
    <citation type="submission" date="2018-06" db="EMBL/GenBank/DDBJ databases">
        <title>Metagenomic assembly of (sub)arctic Cyanobacteria and their associated microbiome from non-axenic cultures.</title>
        <authorList>
            <person name="Baurain D."/>
        </authorList>
    </citation>
    <scope>NUCLEOTIDE SEQUENCE [LARGE SCALE GENOMIC DNA]</scope>
    <source>
        <strain evidence="4">ULC129bin1</strain>
    </source>
</reference>
<evidence type="ECO:0000259" key="2">
    <source>
        <dbReference type="PROSITE" id="PS51192"/>
    </source>
</evidence>
<dbReference type="SUPFAM" id="SSF52540">
    <property type="entry name" value="P-loop containing nucleoside triphosphate hydrolases"/>
    <property type="match status" value="1"/>
</dbReference>
<dbReference type="GO" id="GO:0004386">
    <property type="term" value="F:helicase activity"/>
    <property type="evidence" value="ECO:0007669"/>
    <property type="project" value="UniProtKB-KW"/>
</dbReference>
<dbReference type="GO" id="GO:0016787">
    <property type="term" value="F:hydrolase activity"/>
    <property type="evidence" value="ECO:0007669"/>
    <property type="project" value="InterPro"/>
</dbReference>
<dbReference type="InterPro" id="IPR050742">
    <property type="entry name" value="Helicase_Restrict-Modif_Enz"/>
</dbReference>
<dbReference type="InterPro" id="IPR027417">
    <property type="entry name" value="P-loop_NTPase"/>
</dbReference>
<protein>
    <submittedName>
        <fullName evidence="4">Helicase SNF2</fullName>
    </submittedName>
</protein>
<dbReference type="Gene3D" id="3.40.50.300">
    <property type="entry name" value="P-loop containing nucleotide triphosphate hydrolases"/>
    <property type="match status" value="2"/>
</dbReference>
<evidence type="ECO:0000259" key="3">
    <source>
        <dbReference type="PROSITE" id="PS51194"/>
    </source>
</evidence>
<dbReference type="PANTHER" id="PTHR47396">
    <property type="entry name" value="TYPE I RESTRICTION ENZYME ECOKI R PROTEIN"/>
    <property type="match status" value="1"/>
</dbReference>
<dbReference type="GO" id="GO:0003677">
    <property type="term" value="F:DNA binding"/>
    <property type="evidence" value="ECO:0007669"/>
    <property type="project" value="InterPro"/>
</dbReference>
<dbReference type="InterPro" id="IPR001650">
    <property type="entry name" value="Helicase_C-like"/>
</dbReference>
<dbReference type="Pfam" id="PF00271">
    <property type="entry name" value="Helicase_C"/>
    <property type="match status" value="1"/>
</dbReference>
<dbReference type="InterPro" id="IPR006935">
    <property type="entry name" value="Helicase/UvrB_N"/>
</dbReference>
<dbReference type="InterPro" id="IPR014001">
    <property type="entry name" value="Helicase_ATP-bd"/>
</dbReference>
<feature type="region of interest" description="Disordered" evidence="1">
    <location>
        <begin position="1"/>
        <end position="30"/>
    </location>
</feature>
<feature type="compositionally biased region" description="Polar residues" evidence="1">
    <location>
        <begin position="1"/>
        <end position="12"/>
    </location>
</feature>
<keyword evidence="4" id="KW-0547">Nucleotide-binding</keyword>
<keyword evidence="4" id="KW-0378">Hydrolase</keyword>
<dbReference type="EMBL" id="QBMC01000255">
    <property type="protein sequence ID" value="PZO09355.1"/>
    <property type="molecule type" value="Genomic_DNA"/>
</dbReference>
<dbReference type="GO" id="GO:0005524">
    <property type="term" value="F:ATP binding"/>
    <property type="evidence" value="ECO:0007669"/>
    <property type="project" value="InterPro"/>
</dbReference>
<proteinExistence type="predicted"/>
<dbReference type="AlphaFoldDB" id="A0A2W4VIB4"/>
<dbReference type="PANTHER" id="PTHR47396:SF1">
    <property type="entry name" value="ATP-DEPENDENT HELICASE IRC3-RELATED"/>
    <property type="match status" value="1"/>
</dbReference>
<dbReference type="SMART" id="SM00490">
    <property type="entry name" value="HELICc"/>
    <property type="match status" value="1"/>
</dbReference>
<dbReference type="SMART" id="SM00487">
    <property type="entry name" value="DEXDc"/>
    <property type="match status" value="1"/>
</dbReference>
<dbReference type="PROSITE" id="PS51194">
    <property type="entry name" value="HELICASE_CTER"/>
    <property type="match status" value="1"/>
</dbReference>
<evidence type="ECO:0000313" key="5">
    <source>
        <dbReference type="Proteomes" id="UP000249354"/>
    </source>
</evidence>